<protein>
    <submittedName>
        <fullName evidence="2">Uncharacterized protein</fullName>
    </submittedName>
</protein>
<organism evidence="2 3">
    <name type="scientific">Portunus trituberculatus</name>
    <name type="common">Swimming crab</name>
    <name type="synonym">Neptunus trituberculatus</name>
    <dbReference type="NCBI Taxonomy" id="210409"/>
    <lineage>
        <taxon>Eukaryota</taxon>
        <taxon>Metazoa</taxon>
        <taxon>Ecdysozoa</taxon>
        <taxon>Arthropoda</taxon>
        <taxon>Crustacea</taxon>
        <taxon>Multicrustacea</taxon>
        <taxon>Malacostraca</taxon>
        <taxon>Eumalacostraca</taxon>
        <taxon>Eucarida</taxon>
        <taxon>Decapoda</taxon>
        <taxon>Pleocyemata</taxon>
        <taxon>Brachyura</taxon>
        <taxon>Eubrachyura</taxon>
        <taxon>Portunoidea</taxon>
        <taxon>Portunidae</taxon>
        <taxon>Portuninae</taxon>
        <taxon>Portunus</taxon>
    </lineage>
</organism>
<gene>
    <name evidence="2" type="ORF">E2C01_058750</name>
</gene>
<name>A0A5B7H0P2_PORTR</name>
<comment type="caution">
    <text evidence="2">The sequence shown here is derived from an EMBL/GenBank/DDBJ whole genome shotgun (WGS) entry which is preliminary data.</text>
</comment>
<accession>A0A5B7H0P2</accession>
<proteinExistence type="predicted"/>
<evidence type="ECO:0000313" key="3">
    <source>
        <dbReference type="Proteomes" id="UP000324222"/>
    </source>
</evidence>
<feature type="region of interest" description="Disordered" evidence="1">
    <location>
        <begin position="128"/>
        <end position="195"/>
    </location>
</feature>
<evidence type="ECO:0000256" key="1">
    <source>
        <dbReference type="SAM" id="MobiDB-lite"/>
    </source>
</evidence>
<feature type="compositionally biased region" description="Basic residues" evidence="1">
    <location>
        <begin position="171"/>
        <end position="183"/>
    </location>
</feature>
<evidence type="ECO:0000313" key="2">
    <source>
        <dbReference type="EMBL" id="MPC64632.1"/>
    </source>
</evidence>
<feature type="region of interest" description="Disordered" evidence="1">
    <location>
        <begin position="1"/>
        <end position="20"/>
    </location>
</feature>
<dbReference type="Proteomes" id="UP000324222">
    <property type="component" value="Unassembled WGS sequence"/>
</dbReference>
<sequence length="207" mass="22317">MLGWGTLGQPAPCTPQPQHKQQGIVTLYRQVVVAAAGRAAAARRQASGTRFSSSSSLAVSQLEPIKAARDALRRPGLGTHTPDHFASLFSPQLETLHWATKMFSIQNAYESIVIAELHAGSSSECVGTFREGSEQSSGLAGDGGKRHAATGEPLPPPRRRPCLSTAAARQQCRHGTNRRHHPPPPRSEKQEPRPLLSCKKNLLCLEP</sequence>
<dbReference type="AlphaFoldDB" id="A0A5B7H0P2"/>
<reference evidence="2 3" key="1">
    <citation type="submission" date="2019-05" db="EMBL/GenBank/DDBJ databases">
        <title>Another draft genome of Portunus trituberculatus and its Hox gene families provides insights of decapod evolution.</title>
        <authorList>
            <person name="Jeong J.-H."/>
            <person name="Song I."/>
            <person name="Kim S."/>
            <person name="Choi T."/>
            <person name="Kim D."/>
            <person name="Ryu S."/>
            <person name="Kim W."/>
        </authorList>
    </citation>
    <scope>NUCLEOTIDE SEQUENCE [LARGE SCALE GENOMIC DNA]</scope>
    <source>
        <tissue evidence="2">Muscle</tissue>
    </source>
</reference>
<keyword evidence="3" id="KW-1185">Reference proteome</keyword>
<dbReference type="EMBL" id="VSRR010022347">
    <property type="protein sequence ID" value="MPC64632.1"/>
    <property type="molecule type" value="Genomic_DNA"/>
</dbReference>